<evidence type="ECO:0000313" key="7">
    <source>
        <dbReference type="Ensembl" id="ENSEBUP00000025567.1"/>
    </source>
</evidence>
<evidence type="ECO:0000256" key="4">
    <source>
        <dbReference type="ARBA" id="ARBA00022989"/>
    </source>
</evidence>
<sequence>MRKRKQKTRVVWLKVKFHCFSLYLIYCFYIHCRVPAMDGDIFGTIFHSLNKSTSLLGKFWFVLLVARIWVLPESPGVAEGGPSPPKLLCAGLQAGCAAACLSQLEPIPLCRFERLQLVAVALPCGIFVAHLIHRLVQRKNRGASHQNAIALLANNTELRFTAIYGWQLVVRTIIEAVLGGLRYMAYGGPGVPTTSSFLCQSPACGGRTECIITGTASRQYSLWLSHALCSLALTIDVADLTIFSCHFTRRNSAMSTADNGYSSQSHRRQASELCISEVRSNNWASGQGNGCIGSSSWSHDAQRQVTTTGPEVWEQESMKTEKGAPTFSLQGFHRQANCVGDQCEEITMREPPSRLRLSPDSSDICLKSQIDKSQSNDNVTSQKPQTWV</sequence>
<dbReference type="PRINTS" id="PR00206">
    <property type="entry name" value="CONNEXIN"/>
</dbReference>
<keyword evidence="8" id="KW-1185">Reference proteome</keyword>
<name>A0A8C4R6F7_EPTBU</name>
<dbReference type="OMA" id="TRRNSAM"/>
<reference evidence="7" key="2">
    <citation type="submission" date="2025-09" db="UniProtKB">
        <authorList>
            <consortium name="Ensembl"/>
        </authorList>
    </citation>
    <scope>IDENTIFICATION</scope>
</reference>
<dbReference type="AlphaFoldDB" id="A0A8C4R6F7"/>
<dbReference type="Proteomes" id="UP000694388">
    <property type="component" value="Unplaced"/>
</dbReference>
<keyword evidence="4" id="KW-1133">Transmembrane helix</keyword>
<comment type="subcellular location">
    <subcellularLocation>
        <location evidence="1">Cell membrane</location>
        <topology evidence="1">Multi-pass membrane protein</topology>
    </subcellularLocation>
</comment>
<dbReference type="GO" id="GO:0005922">
    <property type="term" value="C:connexin complex"/>
    <property type="evidence" value="ECO:0007669"/>
    <property type="project" value="InterPro"/>
</dbReference>
<evidence type="ECO:0000256" key="2">
    <source>
        <dbReference type="ARBA" id="ARBA00022475"/>
    </source>
</evidence>
<dbReference type="Gene3D" id="1.20.1440.80">
    <property type="entry name" value="Gap junction channel protein cysteine-rich domain"/>
    <property type="match status" value="1"/>
</dbReference>
<evidence type="ECO:0000313" key="8">
    <source>
        <dbReference type="Proteomes" id="UP000694388"/>
    </source>
</evidence>
<dbReference type="Ensembl" id="ENSEBUT00000026143.1">
    <property type="protein sequence ID" value="ENSEBUP00000025567.1"/>
    <property type="gene ID" value="ENSEBUG00000015758.1"/>
</dbReference>
<dbReference type="InterPro" id="IPR013092">
    <property type="entry name" value="Connexin_N"/>
</dbReference>
<evidence type="ECO:0000256" key="5">
    <source>
        <dbReference type="ARBA" id="ARBA00023136"/>
    </source>
</evidence>
<dbReference type="GO" id="GO:0005243">
    <property type="term" value="F:gap junction channel activity"/>
    <property type="evidence" value="ECO:0007669"/>
    <property type="project" value="TreeGrafter"/>
</dbReference>
<dbReference type="Pfam" id="PF00029">
    <property type="entry name" value="Connexin"/>
    <property type="match status" value="1"/>
</dbReference>
<dbReference type="PANTHER" id="PTHR11984:SF53">
    <property type="entry name" value="GAP JUNCTION PROTEIN"/>
    <property type="match status" value="1"/>
</dbReference>
<reference evidence="7" key="1">
    <citation type="submission" date="2025-08" db="UniProtKB">
        <authorList>
            <consortium name="Ensembl"/>
        </authorList>
    </citation>
    <scope>IDENTIFICATION</scope>
</reference>
<keyword evidence="2" id="KW-1003">Cell membrane</keyword>
<dbReference type="InterPro" id="IPR000500">
    <property type="entry name" value="Connexin"/>
</dbReference>
<dbReference type="PANTHER" id="PTHR11984">
    <property type="entry name" value="CONNEXIN"/>
    <property type="match status" value="1"/>
</dbReference>
<organism evidence="7 8">
    <name type="scientific">Eptatretus burgeri</name>
    <name type="common">Inshore hagfish</name>
    <dbReference type="NCBI Taxonomy" id="7764"/>
    <lineage>
        <taxon>Eukaryota</taxon>
        <taxon>Metazoa</taxon>
        <taxon>Chordata</taxon>
        <taxon>Craniata</taxon>
        <taxon>Vertebrata</taxon>
        <taxon>Cyclostomata</taxon>
        <taxon>Myxini</taxon>
        <taxon>Myxiniformes</taxon>
        <taxon>Myxinidae</taxon>
        <taxon>Eptatretinae</taxon>
        <taxon>Eptatretus</taxon>
    </lineage>
</organism>
<evidence type="ECO:0000256" key="3">
    <source>
        <dbReference type="ARBA" id="ARBA00022692"/>
    </source>
</evidence>
<protein>
    <recommendedName>
        <fullName evidence="6">Connexin N-terminal domain-containing protein</fullName>
    </recommendedName>
</protein>
<accession>A0A8C4R6F7</accession>
<feature type="domain" description="Connexin N-terminal" evidence="6">
    <location>
        <begin position="41"/>
        <end position="243"/>
    </location>
</feature>
<evidence type="ECO:0000256" key="1">
    <source>
        <dbReference type="ARBA" id="ARBA00004651"/>
    </source>
</evidence>
<keyword evidence="3" id="KW-0812">Transmembrane</keyword>
<dbReference type="InterPro" id="IPR038359">
    <property type="entry name" value="Connexin_N_sf"/>
</dbReference>
<dbReference type="GO" id="GO:0007267">
    <property type="term" value="P:cell-cell signaling"/>
    <property type="evidence" value="ECO:0007669"/>
    <property type="project" value="TreeGrafter"/>
</dbReference>
<keyword evidence="5" id="KW-0472">Membrane</keyword>
<evidence type="ECO:0000259" key="6">
    <source>
        <dbReference type="Pfam" id="PF00029"/>
    </source>
</evidence>
<proteinExistence type="predicted"/>